<sequence length="30" mass="3536">MISERIRVATFSNPVLWLLWWSGLLELFTG</sequence>
<proteinExistence type="predicted"/>
<evidence type="ECO:0000313" key="1">
    <source>
        <dbReference type="EMBL" id="RQO85841.1"/>
    </source>
</evidence>
<keyword evidence="2" id="KW-1185">Reference proteome</keyword>
<dbReference type="InParanoid" id="A0A3N7FF38"/>
<evidence type="ECO:0000313" key="2">
    <source>
        <dbReference type="Proteomes" id="UP000006729"/>
    </source>
</evidence>
<organism evidence="1 2">
    <name type="scientific">Populus trichocarpa</name>
    <name type="common">Western balsam poplar</name>
    <name type="synonym">Populus balsamifera subsp. trichocarpa</name>
    <dbReference type="NCBI Taxonomy" id="3694"/>
    <lineage>
        <taxon>Eukaryota</taxon>
        <taxon>Viridiplantae</taxon>
        <taxon>Streptophyta</taxon>
        <taxon>Embryophyta</taxon>
        <taxon>Tracheophyta</taxon>
        <taxon>Spermatophyta</taxon>
        <taxon>Magnoliopsida</taxon>
        <taxon>eudicotyledons</taxon>
        <taxon>Gunneridae</taxon>
        <taxon>Pentapetalae</taxon>
        <taxon>rosids</taxon>
        <taxon>fabids</taxon>
        <taxon>Malpighiales</taxon>
        <taxon>Salicaceae</taxon>
        <taxon>Saliceae</taxon>
        <taxon>Populus</taxon>
    </lineage>
</organism>
<protein>
    <submittedName>
        <fullName evidence="1">Uncharacterized protein</fullName>
    </submittedName>
</protein>
<dbReference type="AlphaFoldDB" id="A0A3N7FF38"/>
<accession>A0A3N7FF38</accession>
<dbReference type="Proteomes" id="UP000006729">
    <property type="component" value="Chromosome 1"/>
</dbReference>
<reference evidence="1 2" key="1">
    <citation type="journal article" date="2006" name="Science">
        <title>The genome of black cottonwood, Populus trichocarpa (Torr. &amp; Gray).</title>
        <authorList>
            <person name="Tuskan G.A."/>
            <person name="Difazio S."/>
            <person name="Jansson S."/>
            <person name="Bohlmann J."/>
            <person name="Grigoriev I."/>
            <person name="Hellsten U."/>
            <person name="Putnam N."/>
            <person name="Ralph S."/>
            <person name="Rombauts S."/>
            <person name="Salamov A."/>
            <person name="Schein J."/>
            <person name="Sterck L."/>
            <person name="Aerts A."/>
            <person name="Bhalerao R.R."/>
            <person name="Bhalerao R.P."/>
            <person name="Blaudez D."/>
            <person name="Boerjan W."/>
            <person name="Brun A."/>
            <person name="Brunner A."/>
            <person name="Busov V."/>
            <person name="Campbell M."/>
            <person name="Carlson J."/>
            <person name="Chalot M."/>
            <person name="Chapman J."/>
            <person name="Chen G.L."/>
            <person name="Cooper D."/>
            <person name="Coutinho P.M."/>
            <person name="Couturier J."/>
            <person name="Covert S."/>
            <person name="Cronk Q."/>
            <person name="Cunningham R."/>
            <person name="Davis J."/>
            <person name="Degroeve S."/>
            <person name="Dejardin A."/>
            <person name="Depamphilis C."/>
            <person name="Detter J."/>
            <person name="Dirks B."/>
            <person name="Dubchak I."/>
            <person name="Duplessis S."/>
            <person name="Ehlting J."/>
            <person name="Ellis B."/>
            <person name="Gendler K."/>
            <person name="Goodstein D."/>
            <person name="Gribskov M."/>
            <person name="Grimwood J."/>
            <person name="Groover A."/>
            <person name="Gunter L."/>
            <person name="Hamberger B."/>
            <person name="Heinze B."/>
            <person name="Helariutta Y."/>
            <person name="Henrissat B."/>
            <person name="Holligan D."/>
            <person name="Holt R."/>
            <person name="Huang W."/>
            <person name="Islam-Faridi N."/>
            <person name="Jones S."/>
            <person name="Jones-Rhoades M."/>
            <person name="Jorgensen R."/>
            <person name="Joshi C."/>
            <person name="Kangasjarvi J."/>
            <person name="Karlsson J."/>
            <person name="Kelleher C."/>
            <person name="Kirkpatrick R."/>
            <person name="Kirst M."/>
            <person name="Kohler A."/>
            <person name="Kalluri U."/>
            <person name="Larimer F."/>
            <person name="Leebens-Mack J."/>
            <person name="Leple J.C."/>
            <person name="Locascio P."/>
            <person name="Lou Y."/>
            <person name="Lucas S."/>
            <person name="Martin F."/>
            <person name="Montanini B."/>
            <person name="Napoli C."/>
            <person name="Nelson D.R."/>
            <person name="Nelson C."/>
            <person name="Nieminen K."/>
            <person name="Nilsson O."/>
            <person name="Pereda V."/>
            <person name="Peter G."/>
            <person name="Philippe R."/>
            <person name="Pilate G."/>
            <person name="Poliakov A."/>
            <person name="Razumovskaya J."/>
            <person name="Richardson P."/>
            <person name="Rinaldi C."/>
            <person name="Ritland K."/>
            <person name="Rouze P."/>
            <person name="Ryaboy D."/>
            <person name="Schmutz J."/>
            <person name="Schrader J."/>
            <person name="Segerman B."/>
            <person name="Shin H."/>
            <person name="Siddiqui A."/>
            <person name="Sterky F."/>
            <person name="Terry A."/>
            <person name="Tsai C.J."/>
            <person name="Uberbacher E."/>
            <person name="Unneberg P."/>
            <person name="Vahala J."/>
            <person name="Wall K."/>
            <person name="Wessler S."/>
            <person name="Yang G."/>
            <person name="Yin T."/>
            <person name="Douglas C."/>
            <person name="Marra M."/>
            <person name="Sandberg G."/>
            <person name="Van de Peer Y."/>
            <person name="Rokhsar D."/>
        </authorList>
    </citation>
    <scope>NUCLEOTIDE SEQUENCE [LARGE SCALE GENOMIC DNA]</scope>
    <source>
        <strain evidence="2">cv. Nisqually</strain>
    </source>
</reference>
<gene>
    <name evidence="1" type="ORF">POPTR_001G376450</name>
</gene>
<name>A0A3N7FF38_POPTR</name>
<dbReference type="EMBL" id="CM009290">
    <property type="protein sequence ID" value="RQO85841.1"/>
    <property type="molecule type" value="Genomic_DNA"/>
</dbReference>